<sequence length="374" mass="42179">MSRSADHKKGLDFYKILGVPKGAGDGQIKSAYRKLAIQYHPDKTAGDADLEERFKEISAAYAVLSDPQKRRQYDLLGEAAVDIEAVDMEQMTFGTTLVAALFSKLGAPIPTAIPQRTLDLAASFEARQQGEKIAWNSAIEGKVSTHGVRFYFGEVTEEEARKGVRIYVHSSVGSKFKLLSFDGQGKLLSQEESMPEVLGRSGTFACIYMCAFKSLHVDPPTSRFKLVHDEEEAPPVFRRLETLTASRYSPLRPGEVLFAVQGDNFFREVKYTIHFNVCDLAAKDEILSAEEKLSLKQRDLYQLEQEYWEAKSKYEKILARVEEETTMVDHALLSREALYAKMAGDAQRERAVEQAMARAEEEREKEKAKKEAKR</sequence>
<dbReference type="PANTHER" id="PTHR44272">
    <property type="entry name" value="DNAJ DOMAIN (PROKARYOTIC HEAT SHOCK PROTEIN)"/>
    <property type="match status" value="1"/>
</dbReference>
<feature type="domain" description="J" evidence="2">
    <location>
        <begin position="12"/>
        <end position="77"/>
    </location>
</feature>
<organism evidence="3">
    <name type="scientific">Hanusia phi</name>
    <dbReference type="NCBI Taxonomy" id="3032"/>
    <lineage>
        <taxon>Eukaryota</taxon>
        <taxon>Cryptophyceae</taxon>
        <taxon>Pyrenomonadales</taxon>
        <taxon>Geminigeraceae</taxon>
        <taxon>Hanusia</taxon>
    </lineage>
</organism>
<feature type="region of interest" description="Disordered" evidence="1">
    <location>
        <begin position="350"/>
        <end position="374"/>
    </location>
</feature>
<dbReference type="InterPro" id="IPR052812">
    <property type="entry name" value="Plant_DnaJ_domain"/>
</dbReference>
<dbReference type="CDD" id="cd06257">
    <property type="entry name" value="DnaJ"/>
    <property type="match status" value="1"/>
</dbReference>
<protein>
    <recommendedName>
        <fullName evidence="2">J domain-containing protein</fullName>
    </recommendedName>
</protein>
<dbReference type="PANTHER" id="PTHR44272:SF3">
    <property type="entry name" value="J DOMAIN-CONTAINING PROTEIN"/>
    <property type="match status" value="1"/>
</dbReference>
<evidence type="ECO:0000259" key="2">
    <source>
        <dbReference type="PROSITE" id="PS50076"/>
    </source>
</evidence>
<dbReference type="InterPro" id="IPR001623">
    <property type="entry name" value="DnaJ_domain"/>
</dbReference>
<accession>A0A7S0I151</accession>
<dbReference type="PROSITE" id="PS00636">
    <property type="entry name" value="DNAJ_1"/>
    <property type="match status" value="1"/>
</dbReference>
<dbReference type="PROSITE" id="PS50076">
    <property type="entry name" value="DNAJ_2"/>
    <property type="match status" value="1"/>
</dbReference>
<dbReference type="InterPro" id="IPR018253">
    <property type="entry name" value="DnaJ_domain_CS"/>
</dbReference>
<name>A0A7S0I151_9CRYP</name>
<evidence type="ECO:0000256" key="1">
    <source>
        <dbReference type="SAM" id="MobiDB-lite"/>
    </source>
</evidence>
<dbReference type="Gene3D" id="1.10.287.110">
    <property type="entry name" value="DnaJ domain"/>
    <property type="match status" value="1"/>
</dbReference>
<gene>
    <name evidence="3" type="ORF">HPHI1048_LOCUS23383</name>
</gene>
<dbReference type="EMBL" id="HBEO01034526">
    <property type="protein sequence ID" value="CAD8507910.1"/>
    <property type="molecule type" value="Transcribed_RNA"/>
</dbReference>
<proteinExistence type="predicted"/>
<dbReference type="SUPFAM" id="SSF46565">
    <property type="entry name" value="Chaperone J-domain"/>
    <property type="match status" value="1"/>
</dbReference>
<evidence type="ECO:0000313" key="3">
    <source>
        <dbReference type="EMBL" id="CAD8507910.1"/>
    </source>
</evidence>
<dbReference type="SMART" id="SM00271">
    <property type="entry name" value="DnaJ"/>
    <property type="match status" value="1"/>
</dbReference>
<dbReference type="PRINTS" id="PR00625">
    <property type="entry name" value="JDOMAIN"/>
</dbReference>
<dbReference type="InterPro" id="IPR036869">
    <property type="entry name" value="J_dom_sf"/>
</dbReference>
<dbReference type="AlphaFoldDB" id="A0A7S0I151"/>
<reference evidence="3" key="1">
    <citation type="submission" date="2021-01" db="EMBL/GenBank/DDBJ databases">
        <authorList>
            <person name="Corre E."/>
            <person name="Pelletier E."/>
            <person name="Niang G."/>
            <person name="Scheremetjew M."/>
            <person name="Finn R."/>
            <person name="Kale V."/>
            <person name="Holt S."/>
            <person name="Cochrane G."/>
            <person name="Meng A."/>
            <person name="Brown T."/>
            <person name="Cohen L."/>
        </authorList>
    </citation>
    <scope>NUCLEOTIDE SEQUENCE</scope>
    <source>
        <strain evidence="3">CCMP325</strain>
    </source>
</reference>
<dbReference type="Pfam" id="PF00226">
    <property type="entry name" value="DnaJ"/>
    <property type="match status" value="1"/>
</dbReference>